<evidence type="ECO:0000256" key="13">
    <source>
        <dbReference type="ARBA" id="ARBA00048988"/>
    </source>
</evidence>
<proteinExistence type="inferred from homology"/>
<feature type="binding site" evidence="14">
    <location>
        <begin position="29"/>
        <end position="36"/>
    </location>
    <ligand>
        <name>ATP</name>
        <dbReference type="ChEBI" id="CHEBI:30616"/>
    </ligand>
</feature>
<dbReference type="FunFam" id="3.40.50.300:FF:001201">
    <property type="entry name" value="ATP-dependent DNA helicase UvrD2"/>
    <property type="match status" value="1"/>
</dbReference>
<dbReference type="GO" id="GO:0003677">
    <property type="term" value="F:DNA binding"/>
    <property type="evidence" value="ECO:0007669"/>
    <property type="project" value="UniProtKB-KW"/>
</dbReference>
<evidence type="ECO:0000256" key="5">
    <source>
        <dbReference type="ARBA" id="ARBA00022806"/>
    </source>
</evidence>
<feature type="domain" description="UvrD-like helicase ATP-binding" evidence="15">
    <location>
        <begin position="8"/>
        <end position="286"/>
    </location>
</feature>
<evidence type="ECO:0000313" key="17">
    <source>
        <dbReference type="EMBL" id="ALP54317.1"/>
    </source>
</evidence>
<reference evidence="17" key="1">
    <citation type="submission" date="2015-10" db="EMBL/GenBank/DDBJ databases">
        <title>Description of Candidatus Tenderia electrophaga gen. nov, sp. nov., an Uncultivated Electroautotroph from a Biocathode Enrichment.</title>
        <authorList>
            <person name="Eddie B.J."/>
            <person name="Malanoski A.P."/>
            <person name="Wang Z."/>
            <person name="Hall R.J."/>
            <person name="Oh S.D."/>
            <person name="Heiner C."/>
            <person name="Lin B."/>
            <person name="Strycharz-Glaven S.M."/>
        </authorList>
    </citation>
    <scope>NUCLEOTIDE SEQUENCE [LARGE SCALE GENOMIC DNA]</scope>
    <source>
        <strain evidence="17">NRL1</strain>
    </source>
</reference>
<dbReference type="GO" id="GO:0005829">
    <property type="term" value="C:cytosol"/>
    <property type="evidence" value="ECO:0007669"/>
    <property type="project" value="TreeGrafter"/>
</dbReference>
<dbReference type="PROSITE" id="PS51198">
    <property type="entry name" value="UVRD_HELICASE_ATP_BIND"/>
    <property type="match status" value="1"/>
</dbReference>
<dbReference type="Pfam" id="PF13361">
    <property type="entry name" value="UvrD_C"/>
    <property type="match status" value="1"/>
</dbReference>
<keyword evidence="8" id="KW-0234">DNA repair</keyword>
<evidence type="ECO:0000256" key="4">
    <source>
        <dbReference type="ARBA" id="ARBA00022801"/>
    </source>
</evidence>
<dbReference type="InterPro" id="IPR005753">
    <property type="entry name" value="DNA_helicase_ATP-dep_UvrD"/>
</dbReference>
<evidence type="ECO:0000256" key="7">
    <source>
        <dbReference type="ARBA" id="ARBA00023125"/>
    </source>
</evidence>
<sequence length="723" mass="82505">MDVTHIIDPLNDPQRDAVTAPQGQQLVLAGAGSGKTRVLVHRIAWIMAVEHVSPYNILAVTFTNKAAAEMKHRIEALLGQPVGGMWVGTFHSLAHRFLRAHWQDAGLPQAFQILDSDDQYRLIRRLLKTLELDEAKWPPRQVQWFINTRKDEGQRPAHVDHYGDPYSKQMLRIYQAYEDHCNKAGLVDFAELLLRAHELLRDRADILHHYRERFRFVLVDEFQDTNTIQYAWLRLLAGEGGNLFIVGDDDQSIYGWRGAKIENIHRFSQDYPGAQTIRLEQNYRSTATILKAANALIDHNADRLGKELWTDGEEGEPIQLYTAFNDLDEARFIVERIQHWIHDGHARREAAILYRSNAQSRVLEAELLHHGIPYRIYGGQRFFERQEIKDAMAYLRLIANRHDDGSFERVVNTPTRGIGERSISAVRDLARERVLSLWSAAETLVAEKRLAARANNAIQGFLNLIDAIADDSQAMELAEQTDHMLSRSGLIEHYQKEKGEKGQARVENLEELVSAAREFEYDEEGEEGMDMLTAFLAHAALEAGEGQGDPWEDCVQLMTLHSAKGLEFPLVFLCGMEEGLFPHQMSLEEPGRLEEERRLCYVGITRARLALYITHAEVRRLHGQEHYSLPSRFVTEIPDEFIHTVRPKARAHRATASGFDDDFDYNQDAPDGFHVGQRVFHQKFGQGVLLNYEGQGSSARVQVNFDDAGSKWLVIAYANLHPC</sequence>
<evidence type="ECO:0000256" key="6">
    <source>
        <dbReference type="ARBA" id="ARBA00022840"/>
    </source>
</evidence>
<keyword evidence="3" id="KW-0227">DNA damage</keyword>
<evidence type="ECO:0000259" key="15">
    <source>
        <dbReference type="PROSITE" id="PS51198"/>
    </source>
</evidence>
<accession>A0A0S2TGW2</accession>
<dbReference type="SUPFAM" id="SSF52540">
    <property type="entry name" value="P-loop containing nucleoside triphosphate hydrolases"/>
    <property type="match status" value="1"/>
</dbReference>
<dbReference type="CDD" id="cd18807">
    <property type="entry name" value="SF1_C_UvrD"/>
    <property type="match status" value="1"/>
</dbReference>
<dbReference type="Pfam" id="PF00580">
    <property type="entry name" value="UvrD-helicase"/>
    <property type="match status" value="1"/>
</dbReference>
<dbReference type="InterPro" id="IPR013986">
    <property type="entry name" value="DExx_box_DNA_helicase_dom_sf"/>
</dbReference>
<dbReference type="PANTHER" id="PTHR11070:SF2">
    <property type="entry name" value="ATP-DEPENDENT DNA HELICASE SRS2"/>
    <property type="match status" value="1"/>
</dbReference>
<dbReference type="EMBL" id="CP013099">
    <property type="protein sequence ID" value="ALP54317.1"/>
    <property type="molecule type" value="Genomic_DNA"/>
</dbReference>
<evidence type="ECO:0000313" key="18">
    <source>
        <dbReference type="Proteomes" id="UP000055136"/>
    </source>
</evidence>
<dbReference type="EC" id="5.6.2.4" evidence="11"/>
<dbReference type="FunFam" id="1.10.10.160:FF:000002">
    <property type="entry name" value="DNA helicase"/>
    <property type="match status" value="1"/>
</dbReference>
<dbReference type="GO" id="GO:0005524">
    <property type="term" value="F:ATP binding"/>
    <property type="evidence" value="ECO:0007669"/>
    <property type="project" value="UniProtKB-UniRule"/>
</dbReference>
<dbReference type="Pfam" id="PF21196">
    <property type="entry name" value="PcrA_UvrD_tudor"/>
    <property type="match status" value="1"/>
</dbReference>
<dbReference type="NCBIfam" id="NF008743">
    <property type="entry name" value="PRK11773.1"/>
    <property type="match status" value="1"/>
</dbReference>
<evidence type="ECO:0000256" key="9">
    <source>
        <dbReference type="ARBA" id="ARBA00023235"/>
    </source>
</evidence>
<keyword evidence="6 14" id="KW-0067">ATP-binding</keyword>
<dbReference type="PANTHER" id="PTHR11070">
    <property type="entry name" value="UVRD / RECB / PCRA DNA HELICASE FAMILY MEMBER"/>
    <property type="match status" value="1"/>
</dbReference>
<keyword evidence="18" id="KW-1185">Reference proteome</keyword>
<evidence type="ECO:0000256" key="8">
    <source>
        <dbReference type="ARBA" id="ARBA00023204"/>
    </source>
</evidence>
<evidence type="ECO:0000256" key="12">
    <source>
        <dbReference type="ARBA" id="ARBA00034923"/>
    </source>
</evidence>
<evidence type="ECO:0000256" key="10">
    <source>
        <dbReference type="ARBA" id="ARBA00034617"/>
    </source>
</evidence>
<name>A0A0S2TGW2_9GAMM</name>
<dbReference type="NCBIfam" id="TIGR01075">
    <property type="entry name" value="uvrD"/>
    <property type="match status" value="1"/>
</dbReference>
<dbReference type="InterPro" id="IPR014016">
    <property type="entry name" value="UvrD-like_ATP-bd"/>
</dbReference>
<keyword evidence="7" id="KW-0238">DNA-binding</keyword>
<dbReference type="Gene3D" id="1.10.10.160">
    <property type="match status" value="1"/>
</dbReference>
<dbReference type="Gene3D" id="1.10.486.10">
    <property type="entry name" value="PCRA, domain 4"/>
    <property type="match status" value="1"/>
</dbReference>
<dbReference type="CDD" id="cd17932">
    <property type="entry name" value="DEXQc_UvrD"/>
    <property type="match status" value="1"/>
</dbReference>
<keyword evidence="4 14" id="KW-0378">Hydrolase</keyword>
<dbReference type="PROSITE" id="PS51217">
    <property type="entry name" value="UVRD_HELICASE_CTER"/>
    <property type="match status" value="1"/>
</dbReference>
<feature type="domain" description="UvrD-like helicase C-terminal" evidence="16">
    <location>
        <begin position="287"/>
        <end position="565"/>
    </location>
</feature>
<dbReference type="GO" id="GO:0016887">
    <property type="term" value="F:ATP hydrolysis activity"/>
    <property type="evidence" value="ECO:0007669"/>
    <property type="project" value="RHEA"/>
</dbReference>
<dbReference type="Proteomes" id="UP000055136">
    <property type="component" value="Chromosome"/>
</dbReference>
<dbReference type="STRING" id="1748243.Tel_14840"/>
<dbReference type="GO" id="GO:0000725">
    <property type="term" value="P:recombinational repair"/>
    <property type="evidence" value="ECO:0007669"/>
    <property type="project" value="TreeGrafter"/>
</dbReference>
<keyword evidence="2 14" id="KW-0547">Nucleotide-binding</keyword>
<evidence type="ECO:0000256" key="1">
    <source>
        <dbReference type="ARBA" id="ARBA00009922"/>
    </source>
</evidence>
<dbReference type="GO" id="GO:0006260">
    <property type="term" value="P:DNA replication"/>
    <property type="evidence" value="ECO:0007669"/>
    <property type="project" value="InterPro"/>
</dbReference>
<dbReference type="AlphaFoldDB" id="A0A0S2TGW2"/>
<evidence type="ECO:0000259" key="16">
    <source>
        <dbReference type="PROSITE" id="PS51217"/>
    </source>
</evidence>
<gene>
    <name evidence="17" type="primary">uvrD</name>
    <name evidence="17" type="ORF">Tel_14840</name>
</gene>
<dbReference type="KEGG" id="tee:Tel_14840"/>
<dbReference type="Gene3D" id="3.40.50.300">
    <property type="entry name" value="P-loop containing nucleotide triphosphate hydrolases"/>
    <property type="match status" value="2"/>
</dbReference>
<organism evidence="17 18">
    <name type="scientific">Candidatus Tenderia electrophaga</name>
    <dbReference type="NCBI Taxonomy" id="1748243"/>
    <lineage>
        <taxon>Bacteria</taxon>
        <taxon>Pseudomonadati</taxon>
        <taxon>Pseudomonadota</taxon>
        <taxon>Gammaproteobacteria</taxon>
        <taxon>Candidatus Tenderiales</taxon>
        <taxon>Candidatus Tenderiaceae</taxon>
        <taxon>Candidatus Tenderia</taxon>
    </lineage>
</organism>
<comment type="catalytic activity">
    <reaction evidence="10">
        <text>Couples ATP hydrolysis with the unwinding of duplex DNA by translocating in the 3'-5' direction.</text>
        <dbReference type="EC" id="5.6.2.4"/>
    </reaction>
</comment>
<dbReference type="InterPro" id="IPR027417">
    <property type="entry name" value="P-loop_NTPase"/>
</dbReference>
<evidence type="ECO:0000256" key="11">
    <source>
        <dbReference type="ARBA" id="ARBA00034808"/>
    </source>
</evidence>
<comment type="catalytic activity">
    <reaction evidence="13">
        <text>ATP + H2O = ADP + phosphate + H(+)</text>
        <dbReference type="Rhea" id="RHEA:13065"/>
        <dbReference type="ChEBI" id="CHEBI:15377"/>
        <dbReference type="ChEBI" id="CHEBI:15378"/>
        <dbReference type="ChEBI" id="CHEBI:30616"/>
        <dbReference type="ChEBI" id="CHEBI:43474"/>
        <dbReference type="ChEBI" id="CHEBI:456216"/>
        <dbReference type="EC" id="5.6.2.4"/>
    </reaction>
</comment>
<keyword evidence="5 14" id="KW-0347">Helicase</keyword>
<dbReference type="FunFam" id="1.10.486.10:FF:000003">
    <property type="entry name" value="ATP-dependent DNA helicase"/>
    <property type="match status" value="1"/>
</dbReference>
<keyword evidence="9" id="KW-0413">Isomerase</keyword>
<dbReference type="GO" id="GO:0033202">
    <property type="term" value="C:DNA helicase complex"/>
    <property type="evidence" value="ECO:0007669"/>
    <property type="project" value="TreeGrafter"/>
</dbReference>
<comment type="similarity">
    <text evidence="1">Belongs to the helicase family. UvrD subfamily.</text>
</comment>
<evidence type="ECO:0000256" key="2">
    <source>
        <dbReference type="ARBA" id="ARBA00022741"/>
    </source>
</evidence>
<evidence type="ECO:0000256" key="14">
    <source>
        <dbReference type="PROSITE-ProRule" id="PRU00560"/>
    </source>
</evidence>
<dbReference type="InterPro" id="IPR000212">
    <property type="entry name" value="DNA_helicase_UvrD/REP"/>
</dbReference>
<dbReference type="InterPro" id="IPR014017">
    <property type="entry name" value="DNA_helicase_UvrD-like_C"/>
</dbReference>
<evidence type="ECO:0000256" key="3">
    <source>
        <dbReference type="ARBA" id="ARBA00022763"/>
    </source>
</evidence>
<dbReference type="GO" id="GO:0043138">
    <property type="term" value="F:3'-5' DNA helicase activity"/>
    <property type="evidence" value="ECO:0007669"/>
    <property type="project" value="UniProtKB-EC"/>
</dbReference>
<protein>
    <recommendedName>
        <fullName evidence="11">DNA 3'-5' helicase</fullName>
        <ecNumber evidence="11">5.6.2.4</ecNumber>
    </recommendedName>
    <alternativeName>
        <fullName evidence="12">DNA 3'-5' helicase II</fullName>
    </alternativeName>
</protein>